<dbReference type="Gene3D" id="3.30.300.30">
    <property type="match status" value="1"/>
</dbReference>
<dbReference type="SUPFAM" id="SSF56801">
    <property type="entry name" value="Acetyl-CoA synthetase-like"/>
    <property type="match status" value="1"/>
</dbReference>
<feature type="domain" description="AMP-dependent synthetase/ligase" evidence="1">
    <location>
        <begin position="21"/>
        <end position="393"/>
    </location>
</feature>
<dbReference type="Pfam" id="PF00501">
    <property type="entry name" value="AMP-binding"/>
    <property type="match status" value="1"/>
</dbReference>
<dbReference type="GO" id="GO:0006631">
    <property type="term" value="P:fatty acid metabolic process"/>
    <property type="evidence" value="ECO:0007669"/>
    <property type="project" value="TreeGrafter"/>
</dbReference>
<dbReference type="STRING" id="451379.A0A0N5ASW6"/>
<dbReference type="Proteomes" id="UP000046393">
    <property type="component" value="Unplaced"/>
</dbReference>
<keyword evidence="2" id="KW-1185">Reference proteome</keyword>
<accession>A0A0N5ASW6</accession>
<proteinExistence type="predicted"/>
<dbReference type="AlphaFoldDB" id="A0A0N5ASW6"/>
<dbReference type="InterPro" id="IPR000873">
    <property type="entry name" value="AMP-dep_synth/lig_dom"/>
</dbReference>
<name>A0A0N5ASW6_9BILA</name>
<evidence type="ECO:0000259" key="1">
    <source>
        <dbReference type="Pfam" id="PF00501"/>
    </source>
</evidence>
<dbReference type="WBParaSite" id="SMUV_0000790001-mRNA-1">
    <property type="protein sequence ID" value="SMUV_0000790001-mRNA-1"/>
    <property type="gene ID" value="SMUV_0000790001"/>
</dbReference>
<dbReference type="InterPro" id="IPR045851">
    <property type="entry name" value="AMP-bd_C_sf"/>
</dbReference>
<dbReference type="PANTHER" id="PTHR43201:SF12">
    <property type="entry name" value="AMP-DEPENDENT SYNTHETASE_LIGASE DOMAIN-CONTAINING PROTEIN"/>
    <property type="match status" value="1"/>
</dbReference>
<dbReference type="Gene3D" id="3.40.50.12780">
    <property type="entry name" value="N-terminal domain of ligase-like"/>
    <property type="match status" value="1"/>
</dbReference>
<evidence type="ECO:0000313" key="2">
    <source>
        <dbReference type="Proteomes" id="UP000046393"/>
    </source>
</evidence>
<protein>
    <submittedName>
        <fullName evidence="3">AMP-binding domain-containing protein</fullName>
    </submittedName>
</protein>
<reference evidence="3" key="1">
    <citation type="submission" date="2017-02" db="UniProtKB">
        <authorList>
            <consortium name="WormBaseParasite"/>
        </authorList>
    </citation>
    <scope>IDENTIFICATION</scope>
</reference>
<dbReference type="InterPro" id="IPR042099">
    <property type="entry name" value="ANL_N_sf"/>
</dbReference>
<evidence type="ECO:0000313" key="3">
    <source>
        <dbReference type="WBParaSite" id="SMUV_0000790001-mRNA-1"/>
    </source>
</evidence>
<organism evidence="2 3">
    <name type="scientific">Syphacia muris</name>
    <dbReference type="NCBI Taxonomy" id="451379"/>
    <lineage>
        <taxon>Eukaryota</taxon>
        <taxon>Metazoa</taxon>
        <taxon>Ecdysozoa</taxon>
        <taxon>Nematoda</taxon>
        <taxon>Chromadorea</taxon>
        <taxon>Rhabditida</taxon>
        <taxon>Spirurina</taxon>
        <taxon>Oxyuridomorpha</taxon>
        <taxon>Oxyuroidea</taxon>
        <taxon>Oxyuridae</taxon>
        <taxon>Syphacia</taxon>
    </lineage>
</organism>
<sequence length="541" mass="59884">MLEPIKCTIPQIVQKCANINEIATVFDSENEKLTFSKIFNEMNVLAAGLLASGLQMNDKVLICGSNCAQLFLSALACARARLIFSLLNPNFSDAKQLQHALNMGEFRAIICFSANKENELLYNYLCETAPEIRSSAKGHVSSKAIPKLTHIIMAEEEHKHAGTFTLSEIYGRSNREKMEKMHPISDDNPDQLAVVQFTTGVTGQPKFVGLTHYQLLNGCLSSVKALNIKKDDIVCCALPMFKIPIFTLVGLLPFVLGTQVIFPSPSPLPRFLFNSINSYKCTHLLTNAIALRIILKILSAKNVELLSLNSIILAGERVPSEVINNITSQLKNVTNIVSTYLLTEVASMPIMTNNRADIINCIGKAISGFQINIAKDAVPVSSYKNSIGELQIRPVFNSRFFGYGPKFSDGNVEWINTGDVVKLNESGNICLIGNKDDLIFSSNGTLVEYWIIERTLCLCDLIKGAQVIKCSKNSPLTAIVVPKANSVDKFQIKSQLQSLCKNNKLEVPEKFGFVNELPRISTKIQKYRLREMIQTGNLELI</sequence>
<dbReference type="GO" id="GO:0031956">
    <property type="term" value="F:medium-chain fatty acid-CoA ligase activity"/>
    <property type="evidence" value="ECO:0007669"/>
    <property type="project" value="TreeGrafter"/>
</dbReference>
<dbReference type="PANTHER" id="PTHR43201">
    <property type="entry name" value="ACYL-COA SYNTHETASE"/>
    <property type="match status" value="1"/>
</dbReference>